<dbReference type="RefSeq" id="WP_225873932.1">
    <property type="nucleotide sequence ID" value="NZ_AP023361.1"/>
</dbReference>
<keyword evidence="2" id="KW-1185">Reference proteome</keyword>
<evidence type="ECO:0008006" key="3">
    <source>
        <dbReference type="Google" id="ProtNLM"/>
    </source>
</evidence>
<gene>
    <name evidence="1" type="ORF">IZ6_30400</name>
</gene>
<protein>
    <recommendedName>
        <fullName evidence="3">Glycosyl hydrolase</fullName>
    </recommendedName>
</protein>
<organism evidence="1 2">
    <name type="scientific">Terrihabitans soli</name>
    <dbReference type="NCBI Taxonomy" id="708113"/>
    <lineage>
        <taxon>Bacteria</taxon>
        <taxon>Pseudomonadati</taxon>
        <taxon>Pseudomonadota</taxon>
        <taxon>Alphaproteobacteria</taxon>
        <taxon>Hyphomicrobiales</taxon>
        <taxon>Terrihabitans</taxon>
    </lineage>
</organism>
<reference evidence="1 2" key="1">
    <citation type="submission" date="2020-08" db="EMBL/GenBank/DDBJ databases">
        <title>Genome sequence of Rhizobiales bacterium strain IZ6.</title>
        <authorList>
            <person name="Nakai R."/>
            <person name="Naganuma T."/>
        </authorList>
    </citation>
    <scope>NUCLEOTIDE SEQUENCE [LARGE SCALE GENOMIC DNA]</scope>
    <source>
        <strain evidence="1 2">IZ6</strain>
    </source>
</reference>
<dbReference type="EMBL" id="AP023361">
    <property type="protein sequence ID" value="BCJ92305.1"/>
    <property type="molecule type" value="Genomic_DNA"/>
</dbReference>
<dbReference type="InterPro" id="IPR032719">
    <property type="entry name" value="WbsX"/>
</dbReference>
<dbReference type="AlphaFoldDB" id="A0A6S6QXP8"/>
<sequence>MTKGAGSALRRFLNRLRRLPQALKAPVRADALYRTYARNALADFPAEDFTPITTSPLPPGDVRLIAYYLPQFHPIPENDEWWGRGFTEWRNVTRAFPVFDGHYQPRAPGELGYYDLRVPDVMRRQVELAKLYGIGAFCFHHYWFQGKRLLERPVENYLANTGLGLPFCLCWANESWSRRWSGSEKDVLMQQRYSPDDDIAFIRHADRYFRDARYLKIGGRPVLTIYRADQFPDIKATVMRWRSEMEKLGYPGIYLIATNAFDFVGYESAGFDALSEFPPHGIDAPNIESSLKVSKLRDGGRVRDYADVVRRELQKEWPAGMVHPGVMPGWDNSARRPTSGVIHHGARPDLFQSWLKHAVVRARAHPADERLVFINAWNEWAEAAYLEPDLRYGYGYLAACSAAQQT</sequence>
<evidence type="ECO:0000313" key="1">
    <source>
        <dbReference type="EMBL" id="BCJ92305.1"/>
    </source>
</evidence>
<proteinExistence type="predicted"/>
<name>A0A6S6QXP8_9HYPH</name>
<dbReference type="Gene3D" id="3.20.20.80">
    <property type="entry name" value="Glycosidases"/>
    <property type="match status" value="1"/>
</dbReference>
<dbReference type="CDD" id="cd11579">
    <property type="entry name" value="Glyco_tran_WbsX"/>
    <property type="match status" value="1"/>
</dbReference>
<dbReference type="Pfam" id="PF14307">
    <property type="entry name" value="Glyco_tran_WbsX"/>
    <property type="match status" value="1"/>
</dbReference>
<dbReference type="PANTHER" id="PTHR41244:SF1">
    <property type="entry name" value="GLYCOSYLTRANSFERASE"/>
    <property type="match status" value="1"/>
</dbReference>
<dbReference type="KEGG" id="tso:IZ6_30400"/>
<dbReference type="Proteomes" id="UP000515317">
    <property type="component" value="Chromosome"/>
</dbReference>
<evidence type="ECO:0000313" key="2">
    <source>
        <dbReference type="Proteomes" id="UP000515317"/>
    </source>
</evidence>
<dbReference type="PANTHER" id="PTHR41244">
    <property type="entry name" value="RHAMNAN SYNTHESIS F"/>
    <property type="match status" value="1"/>
</dbReference>
<accession>A0A6S6QXP8</accession>